<dbReference type="SUPFAM" id="SSF81340">
    <property type="entry name" value="Clc chloride channel"/>
    <property type="match status" value="1"/>
</dbReference>
<dbReference type="Pfam" id="PF00654">
    <property type="entry name" value="Voltage_CLC"/>
    <property type="match status" value="1"/>
</dbReference>
<feature type="transmembrane region" description="Helical" evidence="10">
    <location>
        <begin position="357"/>
        <end position="380"/>
    </location>
</feature>
<dbReference type="GO" id="GO:0005254">
    <property type="term" value="F:chloride channel activity"/>
    <property type="evidence" value="ECO:0007669"/>
    <property type="project" value="UniProtKB-KW"/>
</dbReference>
<proteinExistence type="predicted"/>
<evidence type="ECO:0000313" key="11">
    <source>
        <dbReference type="EMBL" id="SAL40162.1"/>
    </source>
</evidence>
<evidence type="ECO:0000313" key="12">
    <source>
        <dbReference type="Proteomes" id="UP000054740"/>
    </source>
</evidence>
<keyword evidence="8" id="KW-0868">Chloride</keyword>
<protein>
    <submittedName>
        <fullName evidence="11">Cl-channel, voltage-gated family protein</fullName>
    </submittedName>
</protein>
<keyword evidence="5" id="KW-0406">Ion transport</keyword>
<evidence type="ECO:0000256" key="8">
    <source>
        <dbReference type="ARBA" id="ARBA00023214"/>
    </source>
</evidence>
<feature type="transmembrane region" description="Helical" evidence="10">
    <location>
        <begin position="188"/>
        <end position="209"/>
    </location>
</feature>
<dbReference type="PANTHER" id="PTHR43427:SF6">
    <property type="entry name" value="CHLORIDE CHANNEL PROTEIN CLC-E"/>
    <property type="match status" value="1"/>
</dbReference>
<evidence type="ECO:0000256" key="7">
    <source>
        <dbReference type="ARBA" id="ARBA00023173"/>
    </source>
</evidence>
<dbReference type="RefSeq" id="WP_053569259.1">
    <property type="nucleotide sequence ID" value="NZ_FCNY02000007.1"/>
</dbReference>
<evidence type="ECO:0000256" key="3">
    <source>
        <dbReference type="ARBA" id="ARBA00022692"/>
    </source>
</evidence>
<evidence type="ECO:0000256" key="10">
    <source>
        <dbReference type="SAM" id="Phobius"/>
    </source>
</evidence>
<comment type="subcellular location">
    <subcellularLocation>
        <location evidence="1">Membrane</location>
        <topology evidence="1">Multi-pass membrane protein</topology>
    </subcellularLocation>
</comment>
<feature type="transmembrane region" description="Helical" evidence="10">
    <location>
        <begin position="104"/>
        <end position="123"/>
    </location>
</feature>
<gene>
    <name evidence="11" type="ORF">AWB70_02995</name>
</gene>
<dbReference type="CDD" id="cd01033">
    <property type="entry name" value="ClC_like"/>
    <property type="match status" value="1"/>
</dbReference>
<feature type="transmembrane region" description="Helical" evidence="10">
    <location>
        <begin position="156"/>
        <end position="181"/>
    </location>
</feature>
<dbReference type="InterPro" id="IPR001807">
    <property type="entry name" value="ClC"/>
</dbReference>
<dbReference type="Proteomes" id="UP000054740">
    <property type="component" value="Unassembled WGS sequence"/>
</dbReference>
<keyword evidence="6 10" id="KW-0472">Membrane</keyword>
<feature type="transmembrane region" description="Helical" evidence="10">
    <location>
        <begin position="301"/>
        <end position="320"/>
    </location>
</feature>
<dbReference type="GO" id="GO:0034707">
    <property type="term" value="C:chloride channel complex"/>
    <property type="evidence" value="ECO:0007669"/>
    <property type="project" value="UniProtKB-KW"/>
</dbReference>
<keyword evidence="12" id="KW-1185">Reference proteome</keyword>
<dbReference type="Gene3D" id="1.10.3080.10">
    <property type="entry name" value="Clc chloride channel"/>
    <property type="match status" value="1"/>
</dbReference>
<feature type="transmembrane region" description="Helical" evidence="10">
    <location>
        <begin position="332"/>
        <end position="351"/>
    </location>
</feature>
<evidence type="ECO:0000256" key="4">
    <source>
        <dbReference type="ARBA" id="ARBA00022989"/>
    </source>
</evidence>
<evidence type="ECO:0000256" key="6">
    <source>
        <dbReference type="ARBA" id="ARBA00023136"/>
    </source>
</evidence>
<dbReference type="PRINTS" id="PR00762">
    <property type="entry name" value="CLCHANNEL"/>
</dbReference>
<dbReference type="EMBL" id="FCNY02000007">
    <property type="protein sequence ID" value="SAL40162.1"/>
    <property type="molecule type" value="Genomic_DNA"/>
</dbReference>
<feature type="transmembrane region" description="Helical" evidence="10">
    <location>
        <begin position="229"/>
        <end position="250"/>
    </location>
</feature>
<evidence type="ECO:0000256" key="1">
    <source>
        <dbReference type="ARBA" id="ARBA00004141"/>
    </source>
</evidence>
<sequence length="437" mass="44976">MPSPIKATKLVIVTVLVGLGAGLGGMSLALLLHAIQHVAFGYSLDALPGSESFLEGISGAPPLRRFIVLTLCGVFAGVGWWCIYRFGKPLVSIAKALKSDDPRMPVLTTLAHTVLQIVTVAMGSPLGREVAPREIGALWAGWLSHYADLTPAQARVMVACGAGAGLAAVYNVPLGGAVFVLEVLLGTFEWPIVTAALATSAIGAVVAWIGLGDELTYRLPVYSLDAQLIAWAVVTSPLFGAAARLFVVLTKAARDNAARGNALPLLLVLNFAVIGVLVMWYPQLAGNGKSAAGLSFDDRLGFALAGVLLVLKVAIEVSSLRAGAQGGLLTPSLTNGALLGVVLGSAFNMFWPGTPLGAFAVIGAAAFLASAMQMPLTALVLTLEFTRVEQAFLIPLGLAIAGAMVTYRALAQARVATAAPAAPPSVAHEKTLGGLSD</sequence>
<accession>A0A158H6Z0</accession>
<feature type="transmembrane region" description="Helical" evidence="10">
    <location>
        <begin position="65"/>
        <end position="83"/>
    </location>
</feature>
<keyword evidence="4 10" id="KW-1133">Transmembrane helix</keyword>
<evidence type="ECO:0000256" key="9">
    <source>
        <dbReference type="ARBA" id="ARBA00023303"/>
    </source>
</evidence>
<keyword evidence="3 10" id="KW-0812">Transmembrane</keyword>
<keyword evidence="9" id="KW-0407">Ion channel</keyword>
<keyword evidence="7" id="KW-0869">Chloride channel</keyword>
<dbReference type="PANTHER" id="PTHR43427">
    <property type="entry name" value="CHLORIDE CHANNEL PROTEIN CLC-E"/>
    <property type="match status" value="1"/>
</dbReference>
<evidence type="ECO:0000256" key="2">
    <source>
        <dbReference type="ARBA" id="ARBA00022448"/>
    </source>
</evidence>
<name>A0A158H6Z0_CABCO</name>
<feature type="transmembrane region" description="Helical" evidence="10">
    <location>
        <begin position="262"/>
        <end position="281"/>
    </location>
</feature>
<dbReference type="AlphaFoldDB" id="A0A158H6Z0"/>
<evidence type="ECO:0000256" key="5">
    <source>
        <dbReference type="ARBA" id="ARBA00023065"/>
    </source>
</evidence>
<keyword evidence="2" id="KW-0813">Transport</keyword>
<feature type="transmembrane region" description="Helical" evidence="10">
    <location>
        <begin position="392"/>
        <end position="410"/>
    </location>
</feature>
<organism evidence="11 12">
    <name type="scientific">Caballeronia cordobensis</name>
    <name type="common">Burkholderia cordobensis</name>
    <dbReference type="NCBI Taxonomy" id="1353886"/>
    <lineage>
        <taxon>Bacteria</taxon>
        <taxon>Pseudomonadati</taxon>
        <taxon>Pseudomonadota</taxon>
        <taxon>Betaproteobacteria</taxon>
        <taxon>Burkholderiales</taxon>
        <taxon>Burkholderiaceae</taxon>
        <taxon>Caballeronia</taxon>
    </lineage>
</organism>
<dbReference type="InterPro" id="IPR050368">
    <property type="entry name" value="ClC-type_chloride_channel"/>
</dbReference>
<reference evidence="12" key="1">
    <citation type="submission" date="2016-01" db="EMBL/GenBank/DDBJ databases">
        <authorList>
            <person name="Peeters C."/>
        </authorList>
    </citation>
    <scope>NUCLEOTIDE SEQUENCE [LARGE SCALE GENOMIC DNA]</scope>
</reference>
<dbReference type="InterPro" id="IPR014743">
    <property type="entry name" value="Cl-channel_core"/>
</dbReference>